<dbReference type="AlphaFoldDB" id="A0A2P4ZRY5"/>
<dbReference type="GO" id="GO:0016491">
    <property type="term" value="F:oxidoreductase activity"/>
    <property type="evidence" value="ECO:0007669"/>
    <property type="project" value="UniProtKB-KW"/>
</dbReference>
<keyword evidence="2" id="KW-0560">Oxidoreductase</keyword>
<dbReference type="GeneID" id="29980621"/>
<dbReference type="SUPFAM" id="SSF51430">
    <property type="entry name" value="NAD(P)-linked oxidoreductase"/>
    <property type="match status" value="1"/>
</dbReference>
<organism evidence="6 7">
    <name type="scientific">Trichoderma gamsii</name>
    <dbReference type="NCBI Taxonomy" id="398673"/>
    <lineage>
        <taxon>Eukaryota</taxon>
        <taxon>Fungi</taxon>
        <taxon>Dikarya</taxon>
        <taxon>Ascomycota</taxon>
        <taxon>Pezizomycotina</taxon>
        <taxon>Sordariomycetes</taxon>
        <taxon>Hypocreomycetidae</taxon>
        <taxon>Hypocreales</taxon>
        <taxon>Hypocreaceae</taxon>
        <taxon>Trichoderma</taxon>
    </lineage>
</organism>
<keyword evidence="1" id="KW-0521">NADP</keyword>
<dbReference type="PANTHER" id="PTHR43364">
    <property type="entry name" value="NADH-SPECIFIC METHYLGLYOXAL REDUCTASE-RELATED"/>
    <property type="match status" value="1"/>
</dbReference>
<dbReference type="EMBL" id="JPDN02000011">
    <property type="protein sequence ID" value="PON27041.1"/>
    <property type="molecule type" value="Genomic_DNA"/>
</dbReference>
<dbReference type="Gene3D" id="3.20.20.100">
    <property type="entry name" value="NADP-dependent oxidoreductase domain"/>
    <property type="match status" value="1"/>
</dbReference>
<dbReference type="RefSeq" id="XP_018666003.1">
    <property type="nucleotide sequence ID" value="XM_018800538.1"/>
</dbReference>
<evidence type="ECO:0000256" key="2">
    <source>
        <dbReference type="ARBA" id="ARBA00023002"/>
    </source>
</evidence>
<protein>
    <submittedName>
        <fullName evidence="6">Norsolorinic acid reductase</fullName>
    </submittedName>
</protein>
<evidence type="ECO:0000313" key="7">
    <source>
        <dbReference type="Proteomes" id="UP000054821"/>
    </source>
</evidence>
<gene>
    <name evidence="6" type="ORF">TGAM01_v203990</name>
</gene>
<reference evidence="6 7" key="1">
    <citation type="journal article" date="2016" name="Genome Announc.">
        <title>Draft Whole-Genome Sequence of Trichoderma gamsii T6085, a Promising Biocontrol Agent of Fusarium Head Blight on Wheat.</title>
        <authorList>
            <person name="Baroncelli R."/>
            <person name="Zapparata A."/>
            <person name="Piaggeschi G."/>
            <person name="Sarrocco S."/>
            <person name="Vannacci G."/>
        </authorList>
    </citation>
    <scope>NUCLEOTIDE SEQUENCE [LARGE SCALE GENOMIC DNA]</scope>
    <source>
        <strain evidence="6 7">T6085</strain>
    </source>
</reference>
<dbReference type="Pfam" id="PF00248">
    <property type="entry name" value="Aldo_ket_red"/>
    <property type="match status" value="1"/>
</dbReference>
<evidence type="ECO:0000256" key="1">
    <source>
        <dbReference type="ARBA" id="ARBA00022857"/>
    </source>
</evidence>
<dbReference type="InterPro" id="IPR023210">
    <property type="entry name" value="NADP_OxRdtase_dom"/>
</dbReference>
<evidence type="ECO:0000313" key="6">
    <source>
        <dbReference type="EMBL" id="PON27041.1"/>
    </source>
</evidence>
<feature type="region of interest" description="Disordered" evidence="4">
    <location>
        <begin position="367"/>
        <end position="387"/>
    </location>
</feature>
<comment type="caution">
    <text evidence="6">The sequence shown here is derived from an EMBL/GenBank/DDBJ whole genome shotgun (WGS) entry which is preliminary data.</text>
</comment>
<evidence type="ECO:0000256" key="3">
    <source>
        <dbReference type="ARBA" id="ARBA00038157"/>
    </source>
</evidence>
<dbReference type="STRING" id="398673.A0A2P4ZRY5"/>
<evidence type="ECO:0000259" key="5">
    <source>
        <dbReference type="Pfam" id="PF00248"/>
    </source>
</evidence>
<sequence length="387" mass="43546">MPFFPQPPEPEALGVHRVLSPRAGVLVSPLCLGTMNFGGNWDDLLGPCSKETAFAMMDYFKEHGGNFIDTANNYQGGNSERWIGEWLESRGCRDEMIIATKYSNGFRIHEKGIQHSSFTGNSTKSLYTTVQASLKKLRTDYIDIMYVHWFDFTTSIEEIMQSLNQLVLSGKVLYLGISDTPAWVVSRANEYARSHGLRQFSVYQGHWSCAARDFERDIIPMCKAEGMALAPWGALGGGYFKTDTERSHTQENKNSGRNIPVMDTSNHKKVGKVLEEIGRIKGVPMTSVALAYLLHKTPYVFPILGGRKLEHLKSNIEALTLQLTKQDMDMIENAAPFDIGFPMWFNGEANPKNNLLLQNSGHFDYVEDPKPIPPRQKLPEYTNGKSH</sequence>
<comment type="similarity">
    <text evidence="3">Belongs to the aldo/keto reductase family. Aldo/keto reductase 2 subfamily.</text>
</comment>
<evidence type="ECO:0000256" key="4">
    <source>
        <dbReference type="SAM" id="MobiDB-lite"/>
    </source>
</evidence>
<proteinExistence type="inferred from homology"/>
<dbReference type="InterPro" id="IPR050523">
    <property type="entry name" value="AKR_Detox_Biosynth"/>
</dbReference>
<keyword evidence="7" id="KW-1185">Reference proteome</keyword>
<dbReference type="InterPro" id="IPR036812">
    <property type="entry name" value="NAD(P)_OxRdtase_dom_sf"/>
</dbReference>
<feature type="domain" description="NADP-dependent oxidoreductase" evidence="5">
    <location>
        <begin position="29"/>
        <end position="334"/>
    </location>
</feature>
<dbReference type="Proteomes" id="UP000054821">
    <property type="component" value="Unassembled WGS sequence"/>
</dbReference>
<name>A0A2P4ZRY5_9HYPO</name>
<accession>A0A2P4ZRY5</accession>
<dbReference type="PANTHER" id="PTHR43364:SF7">
    <property type="entry name" value="NADP-DEPENDENT OXIDOREDUCTASE DOMAIN-CONTAINING PROTEIN-RELATED"/>
    <property type="match status" value="1"/>
</dbReference>